<dbReference type="PATRIC" id="fig|1133852.3.peg.2581"/>
<dbReference type="HOGENOM" id="CLU_199662_0_0_6"/>
<organism evidence="1 2">
    <name type="scientific">Escherichia coli O104:H4 (strain 2011C-3493)</name>
    <dbReference type="NCBI Taxonomy" id="1133852"/>
    <lineage>
        <taxon>Bacteria</taxon>
        <taxon>Pseudomonadati</taxon>
        <taxon>Pseudomonadota</taxon>
        <taxon>Gammaproteobacteria</taxon>
        <taxon>Enterobacterales</taxon>
        <taxon>Enterobacteriaceae</taxon>
        <taxon>Escherichia</taxon>
    </lineage>
</organism>
<dbReference type="AlphaFoldDB" id="A0A0E0XZ86"/>
<dbReference type="RefSeq" id="WP_000119356.1">
    <property type="nucleotide sequence ID" value="NC_018658.1"/>
</dbReference>
<dbReference type="EMBL" id="CP003289">
    <property type="protein sequence ID" value="AFS74375.1"/>
    <property type="molecule type" value="Genomic_DNA"/>
</dbReference>
<proteinExistence type="predicted"/>
<reference evidence="1 2" key="1">
    <citation type="journal article" date="2012" name="PLoS ONE">
        <title>Genomic comparison of Escherichia coli O104:H4 isolates from 2009 and 2011 reveals plasmid, and prophage heterogeneity, including Shiga toxin encoding phage stx2.</title>
        <authorList>
            <consortium name="Threat Characterization Consortium"/>
            <person name="Ahmed S.A."/>
            <person name="Awosika J."/>
            <person name="Baldwin C."/>
            <person name="Bishop-Lilly K.A."/>
            <person name="Biswas B."/>
            <person name="Broomall S."/>
            <person name="Chain P.S."/>
            <person name="Chertkov O."/>
            <person name="Chokoshvili O."/>
            <person name="Coyne S."/>
            <person name="Davenport K."/>
            <person name="Detter J.C."/>
            <person name="Dorman W."/>
            <person name="Erkkila T.H."/>
            <person name="Folster J.P."/>
            <person name="Frey K.G."/>
            <person name="George M."/>
            <person name="Gleasner C."/>
            <person name="Henry M."/>
            <person name="Hill K.K."/>
            <person name="Hubbard K."/>
            <person name="Insalaco J."/>
            <person name="Johnson S."/>
            <person name="Kitzmiller A."/>
            <person name="Krepps M."/>
            <person name="Lo C.C."/>
            <person name="Luu T."/>
            <person name="McNew L.A."/>
            <person name="Minogue T."/>
            <person name="Munk C.A."/>
            <person name="Osborne B."/>
            <person name="Patel M."/>
            <person name="Reitenga K.G."/>
            <person name="Rosenzweig C.N."/>
            <person name="Shea A."/>
            <person name="Shen X."/>
            <person name="Strockbine N."/>
            <person name="Tarr C."/>
            <person name="Teshima H."/>
            <person name="van Gieson E."/>
            <person name="Verratti K."/>
            <person name="Wolcott M."/>
            <person name="Xie G."/>
            <person name="Sozhamannan S."/>
            <person name="Gibbons H.S."/>
        </authorList>
    </citation>
    <scope>NUCLEOTIDE SEQUENCE [LARGE SCALE GENOMIC DNA]</scope>
    <source>
        <strain evidence="1 2">2011C-3493</strain>
    </source>
</reference>
<dbReference type="Proteomes" id="UP000006167">
    <property type="component" value="Chromosome"/>
</dbReference>
<sequence>MSYALKKHPRLTIPPRDKSVVAAPRPAIDENCTHREQVKNAFDFGFSRYEKAMEELSKV</sequence>
<accession>A0A0E0XZ86</accession>
<evidence type="ECO:0000313" key="2">
    <source>
        <dbReference type="Proteomes" id="UP000006167"/>
    </source>
</evidence>
<gene>
    <name evidence="1" type="ordered locus">O3K_12430</name>
</gene>
<name>A0A0E0XZ86_ECO1C</name>
<dbReference type="KEGG" id="esl:O3K_12430"/>
<evidence type="ECO:0000313" key="1">
    <source>
        <dbReference type="EMBL" id="AFS74375.1"/>
    </source>
</evidence>
<protein>
    <submittedName>
        <fullName evidence="1">Bacteriophage protein</fullName>
    </submittedName>
</protein>